<dbReference type="Proteomes" id="UP000002072">
    <property type="component" value="Chromosome"/>
</dbReference>
<organism evidence="2 3">
    <name type="scientific">Streptobacillus moniliformis (strain ATCC 14647 / DSM 12112 / NCTC 10651 / 9901)</name>
    <dbReference type="NCBI Taxonomy" id="519441"/>
    <lineage>
        <taxon>Bacteria</taxon>
        <taxon>Fusobacteriati</taxon>
        <taxon>Fusobacteriota</taxon>
        <taxon>Fusobacteriia</taxon>
        <taxon>Fusobacteriales</taxon>
        <taxon>Leptotrichiaceae</taxon>
        <taxon>Streptobacillus</taxon>
    </lineage>
</organism>
<accession>D1AV50</accession>
<dbReference type="KEGG" id="smf:Smon_1154"/>
<dbReference type="InterPro" id="IPR012334">
    <property type="entry name" value="Pectin_lyas_fold"/>
</dbReference>
<feature type="domain" description="Filamentous haemagglutinin FhaB/tRNA nuclease CdiA-like TPS" evidence="1">
    <location>
        <begin position="20"/>
        <end position="81"/>
    </location>
</feature>
<dbReference type="HOGENOM" id="CLU_2572418_0_0_0"/>
<dbReference type="Pfam" id="PF05860">
    <property type="entry name" value="TPS"/>
    <property type="match status" value="1"/>
</dbReference>
<dbReference type="InterPro" id="IPR008638">
    <property type="entry name" value="FhaB/CdiA-like_TPS"/>
</dbReference>
<evidence type="ECO:0000313" key="2">
    <source>
        <dbReference type="EMBL" id="ACZ01610.1"/>
    </source>
</evidence>
<dbReference type="SUPFAM" id="SSF51126">
    <property type="entry name" value="Pectin lyase-like"/>
    <property type="match status" value="1"/>
</dbReference>
<dbReference type="OrthoDB" id="83544at2"/>
<keyword evidence="3" id="KW-1185">Reference proteome</keyword>
<dbReference type="AlphaFoldDB" id="D1AV50"/>
<evidence type="ECO:0000259" key="1">
    <source>
        <dbReference type="Pfam" id="PF05860"/>
    </source>
</evidence>
<dbReference type="Gene3D" id="2.160.20.10">
    <property type="entry name" value="Single-stranded right-handed beta-helix, Pectin lyase-like"/>
    <property type="match status" value="1"/>
</dbReference>
<dbReference type="InterPro" id="IPR011050">
    <property type="entry name" value="Pectin_lyase_fold/virulence"/>
</dbReference>
<dbReference type="STRING" id="519441.Smon_1154"/>
<evidence type="ECO:0000313" key="3">
    <source>
        <dbReference type="Proteomes" id="UP000002072"/>
    </source>
</evidence>
<dbReference type="EMBL" id="CP001779">
    <property type="protein sequence ID" value="ACZ01610.1"/>
    <property type="molecule type" value="Genomic_DNA"/>
</dbReference>
<protein>
    <submittedName>
        <fullName evidence="2">Filamentous hemagglutinin</fullName>
    </submittedName>
</protein>
<dbReference type="NCBIfam" id="TIGR01901">
    <property type="entry name" value="adhes_NPXG"/>
    <property type="match status" value="1"/>
</dbReference>
<proteinExistence type="predicted"/>
<name>D1AV50_STRM9</name>
<dbReference type="GeneID" id="29672873"/>
<reference evidence="2 3" key="1">
    <citation type="journal article" date="2009" name="Stand. Genomic Sci.">
        <title>Complete genome sequence of Streptobacillus moniliformis type strain (9901T).</title>
        <authorList>
            <person name="Nolan M."/>
            <person name="Gronow S."/>
            <person name="Lapidus A."/>
            <person name="Ivanova N."/>
            <person name="Copeland A."/>
            <person name="Lucas S."/>
            <person name="Del Rio T.G."/>
            <person name="Chen F."/>
            <person name="Tice H."/>
            <person name="Pitluck S."/>
            <person name="Cheng J.F."/>
            <person name="Sims D."/>
            <person name="Meincke L."/>
            <person name="Bruce D."/>
            <person name="Goodwin L."/>
            <person name="Brettin T."/>
            <person name="Han C."/>
            <person name="Detter J.C."/>
            <person name="Ovchinikova G."/>
            <person name="Pati A."/>
            <person name="Mavromatis K."/>
            <person name="Mikhailova N."/>
            <person name="Chen A."/>
            <person name="Palaniappan K."/>
            <person name="Land M."/>
            <person name="Hauser L."/>
            <person name="Chang Y.J."/>
            <person name="Jeffries C.D."/>
            <person name="Rohde M."/>
            <person name="Sproer C."/>
            <person name="Goker M."/>
            <person name="Bristow J."/>
            <person name="Eisen J.A."/>
            <person name="Markowitz V."/>
            <person name="Hugenholtz P."/>
            <person name="Kyrpides N.C."/>
            <person name="Klenk H.P."/>
            <person name="Chain P."/>
        </authorList>
    </citation>
    <scope>NUCLEOTIDE SEQUENCE [LARGE SCALE GENOMIC DNA]</scope>
    <source>
        <strain evidence="3">ATCC 14647 / DSM 12112 / NCTC 10651 / 9901</strain>
    </source>
</reference>
<sequence>MKKFIGIVLMVSLFSFARIKGVVINNGNIREERTRLALLNVTGINESKLSGMLETLSKDKLDVILSNPNGITLNGASFLNI</sequence>
<dbReference type="RefSeq" id="WP_012859157.1">
    <property type="nucleotide sequence ID" value="NC_013515.1"/>
</dbReference>
<gene>
    <name evidence="2" type="ordered locus">Smon_1154</name>
</gene>